<dbReference type="Gene3D" id="1.10.10.10">
    <property type="entry name" value="Winged helix-like DNA-binding domain superfamily/Winged helix DNA-binding domain"/>
    <property type="match status" value="1"/>
</dbReference>
<accession>A0A1W6MZZ9</accession>
<dbReference type="KEGG" id="mbry:B1812_21085"/>
<feature type="domain" description="Transcription regulator PadR N-terminal" evidence="1">
    <location>
        <begin position="51"/>
        <end position="119"/>
    </location>
</feature>
<reference evidence="2 3" key="1">
    <citation type="submission" date="2017-02" db="EMBL/GenBank/DDBJ databases">
        <authorList>
            <person name="Peterson S.W."/>
        </authorList>
    </citation>
    <scope>NUCLEOTIDE SEQUENCE [LARGE SCALE GENOMIC DNA]</scope>
    <source>
        <strain evidence="2 3">S285</strain>
    </source>
</reference>
<evidence type="ECO:0000313" key="3">
    <source>
        <dbReference type="Proteomes" id="UP000193978"/>
    </source>
</evidence>
<protein>
    <recommendedName>
        <fullName evidence="1">Transcription regulator PadR N-terminal domain-containing protein</fullName>
    </recommendedName>
</protein>
<dbReference type="AlphaFoldDB" id="A0A1W6MZZ9"/>
<keyword evidence="3" id="KW-1185">Reference proteome</keyword>
<dbReference type="Pfam" id="PF03551">
    <property type="entry name" value="PadR"/>
    <property type="match status" value="1"/>
</dbReference>
<dbReference type="InterPro" id="IPR005149">
    <property type="entry name" value="Tscrpt_reg_PadR_N"/>
</dbReference>
<name>A0A1W6MZZ9_9HYPH</name>
<dbReference type="EMBL" id="CP019948">
    <property type="protein sequence ID" value="ARN83158.1"/>
    <property type="molecule type" value="Genomic_DNA"/>
</dbReference>
<dbReference type="RefSeq" id="WP_085773312.1">
    <property type="nucleotide sequence ID" value="NZ_AP027149.1"/>
</dbReference>
<dbReference type="InterPro" id="IPR036390">
    <property type="entry name" value="WH_DNA-bd_sf"/>
</dbReference>
<dbReference type="PANTHER" id="PTHR43252">
    <property type="entry name" value="TRANSCRIPTIONAL REGULATOR YQJI"/>
    <property type="match status" value="1"/>
</dbReference>
<sequence>MRPPFGPPGGEDEIQESCRPPFRRLFGRGGPFARARGARLFDQGALRLLTLGLIDEAPRHGYEIIKALKARFQGAYSPSPGSIYPILQALLEAGLVTSQSFGPRRRFSIAPAGRAYLEENRAELERIKAQLEEAAAPIGESALGEAIAELRAALFEKMRGGGLSPARAEKLRELLKRAKEEVERI</sequence>
<evidence type="ECO:0000313" key="2">
    <source>
        <dbReference type="EMBL" id="ARN83158.1"/>
    </source>
</evidence>
<evidence type="ECO:0000259" key="1">
    <source>
        <dbReference type="Pfam" id="PF03551"/>
    </source>
</evidence>
<dbReference type="Proteomes" id="UP000193978">
    <property type="component" value="Chromosome"/>
</dbReference>
<dbReference type="SUPFAM" id="SSF46785">
    <property type="entry name" value="Winged helix' DNA-binding domain"/>
    <property type="match status" value="1"/>
</dbReference>
<dbReference type="InterPro" id="IPR036388">
    <property type="entry name" value="WH-like_DNA-bd_sf"/>
</dbReference>
<dbReference type="OrthoDB" id="9814826at2"/>
<gene>
    <name evidence="2" type="ORF">B1812_21085</name>
</gene>
<proteinExistence type="predicted"/>
<organism evidence="2 3">
    <name type="scientific">Methylocystis bryophila</name>
    <dbReference type="NCBI Taxonomy" id="655015"/>
    <lineage>
        <taxon>Bacteria</taxon>
        <taxon>Pseudomonadati</taxon>
        <taxon>Pseudomonadota</taxon>
        <taxon>Alphaproteobacteria</taxon>
        <taxon>Hyphomicrobiales</taxon>
        <taxon>Methylocystaceae</taxon>
        <taxon>Methylocystis</taxon>
    </lineage>
</organism>
<dbReference type="PANTHER" id="PTHR43252:SF7">
    <property type="entry name" value="TRANSCRIPTIONAL REGULATOR YQJI"/>
    <property type="match status" value="1"/>
</dbReference>
<dbReference type="STRING" id="655015.B1812_21085"/>